<dbReference type="PANTHER" id="PTHR28008">
    <property type="entry name" value="DOMAIN PROTEIN, PUTATIVE (AFU_ORTHOLOGUE AFUA_3G10980)-RELATED"/>
    <property type="match status" value="1"/>
</dbReference>
<feature type="domain" description="VanZ-like" evidence="2">
    <location>
        <begin position="42"/>
        <end position="120"/>
    </location>
</feature>
<dbReference type="RefSeq" id="WP_379806995.1">
    <property type="nucleotide sequence ID" value="NZ_JBHUOL010000012.1"/>
</dbReference>
<dbReference type="PANTHER" id="PTHR28008:SF1">
    <property type="entry name" value="DOMAIN PROTEIN, PUTATIVE (AFU_ORTHOLOGUE AFUA_3G10980)-RELATED"/>
    <property type="match status" value="1"/>
</dbReference>
<dbReference type="EMBL" id="JBHUOL010000012">
    <property type="protein sequence ID" value="MFD2908975.1"/>
    <property type="molecule type" value="Genomic_DNA"/>
</dbReference>
<gene>
    <name evidence="3" type="ORF">ACFSX9_09520</name>
</gene>
<feature type="transmembrane region" description="Helical" evidence="1">
    <location>
        <begin position="45"/>
        <end position="61"/>
    </location>
</feature>
<sequence>MKIIRHLSERNLFSLAVLWAIAITVASLVSLNGMPNVEVPVNDKTVHFIFYFVFTLLWYFALKKKIKNRLLKFLIVGVAIIYGIIIEVLQGVLTQNRQADIYDALANSGGALLALLVIVWLERKTFKEKI</sequence>
<proteinExistence type="predicted"/>
<feature type="transmembrane region" description="Helical" evidence="1">
    <location>
        <begin position="12"/>
        <end position="33"/>
    </location>
</feature>
<evidence type="ECO:0000313" key="4">
    <source>
        <dbReference type="Proteomes" id="UP001597549"/>
    </source>
</evidence>
<evidence type="ECO:0000256" key="1">
    <source>
        <dbReference type="SAM" id="Phobius"/>
    </source>
</evidence>
<evidence type="ECO:0000259" key="2">
    <source>
        <dbReference type="Pfam" id="PF04892"/>
    </source>
</evidence>
<dbReference type="NCBIfam" id="NF037970">
    <property type="entry name" value="vanZ_1"/>
    <property type="match status" value="1"/>
</dbReference>
<keyword evidence="1" id="KW-0472">Membrane</keyword>
<keyword evidence="1" id="KW-1133">Transmembrane helix</keyword>
<dbReference type="Proteomes" id="UP001597549">
    <property type="component" value="Unassembled WGS sequence"/>
</dbReference>
<reference evidence="4" key="1">
    <citation type="journal article" date="2019" name="Int. J. Syst. Evol. Microbiol.">
        <title>The Global Catalogue of Microorganisms (GCM) 10K type strain sequencing project: providing services to taxonomists for standard genome sequencing and annotation.</title>
        <authorList>
            <consortium name="The Broad Institute Genomics Platform"/>
            <consortium name="The Broad Institute Genome Sequencing Center for Infectious Disease"/>
            <person name="Wu L."/>
            <person name="Ma J."/>
        </authorList>
    </citation>
    <scope>NUCLEOTIDE SEQUENCE [LARGE SCALE GENOMIC DNA]</scope>
    <source>
        <strain evidence="4">KCTC 52644</strain>
    </source>
</reference>
<keyword evidence="4" id="KW-1185">Reference proteome</keyword>
<comment type="caution">
    <text evidence="3">The sequence shown here is derived from an EMBL/GenBank/DDBJ whole genome shotgun (WGS) entry which is preliminary data.</text>
</comment>
<name>A0ABW5Z9L6_9FLAO</name>
<dbReference type="Pfam" id="PF04892">
    <property type="entry name" value="VanZ"/>
    <property type="match status" value="1"/>
</dbReference>
<feature type="transmembrane region" description="Helical" evidence="1">
    <location>
        <begin position="73"/>
        <end position="92"/>
    </location>
</feature>
<evidence type="ECO:0000313" key="3">
    <source>
        <dbReference type="EMBL" id="MFD2908975.1"/>
    </source>
</evidence>
<feature type="transmembrane region" description="Helical" evidence="1">
    <location>
        <begin position="104"/>
        <end position="121"/>
    </location>
</feature>
<keyword evidence="1" id="KW-0812">Transmembrane</keyword>
<organism evidence="3 4">
    <name type="scientific">Flavobacterium ardleyense</name>
    <dbReference type="NCBI Taxonomy" id="2038737"/>
    <lineage>
        <taxon>Bacteria</taxon>
        <taxon>Pseudomonadati</taxon>
        <taxon>Bacteroidota</taxon>
        <taxon>Flavobacteriia</taxon>
        <taxon>Flavobacteriales</taxon>
        <taxon>Flavobacteriaceae</taxon>
        <taxon>Flavobacterium</taxon>
    </lineage>
</organism>
<dbReference type="InterPro" id="IPR006976">
    <property type="entry name" value="VanZ-like"/>
</dbReference>
<protein>
    <submittedName>
        <fullName evidence="3">VanZ family protein</fullName>
    </submittedName>
</protein>
<accession>A0ABW5Z9L6</accession>